<proteinExistence type="inferred from homology"/>
<organism evidence="2 3">
    <name type="scientific">Leucobacter exalbidus</name>
    <dbReference type="NCBI Taxonomy" id="662960"/>
    <lineage>
        <taxon>Bacteria</taxon>
        <taxon>Bacillati</taxon>
        <taxon>Actinomycetota</taxon>
        <taxon>Actinomycetes</taxon>
        <taxon>Micrococcales</taxon>
        <taxon>Microbacteriaceae</taxon>
        <taxon>Leucobacter</taxon>
    </lineage>
</organism>
<gene>
    <name evidence="2" type="ORF">JOF28_002068</name>
</gene>
<dbReference type="RefSeq" id="WP_209705681.1">
    <property type="nucleotide sequence ID" value="NZ_JAFIDA010000001.1"/>
</dbReference>
<dbReference type="AlphaFoldDB" id="A0A940T6B6"/>
<name>A0A940T6B6_9MICO</name>
<dbReference type="InterPro" id="IPR053714">
    <property type="entry name" value="Iso_Racemase_Enz_sf"/>
</dbReference>
<dbReference type="InterPro" id="IPR015942">
    <property type="entry name" value="Asp/Glu/hydantoin_racemase"/>
</dbReference>
<dbReference type="EMBL" id="JAFIDA010000001">
    <property type="protein sequence ID" value="MBP1326836.1"/>
    <property type="molecule type" value="Genomic_DNA"/>
</dbReference>
<dbReference type="Pfam" id="PF01177">
    <property type="entry name" value="Asp_Glu_race"/>
    <property type="match status" value="1"/>
</dbReference>
<comment type="similarity">
    <text evidence="1">Belongs to the HyuE racemase family.</text>
</comment>
<evidence type="ECO:0000256" key="1">
    <source>
        <dbReference type="ARBA" id="ARBA00038414"/>
    </source>
</evidence>
<dbReference type="GO" id="GO:0047661">
    <property type="term" value="F:amino-acid racemase activity"/>
    <property type="evidence" value="ECO:0007669"/>
    <property type="project" value="InterPro"/>
</dbReference>
<sequence length="275" mass="29280">MVDKDALKTLAWVEATHGDPRLDKLWSFLRNEIEGLAQGRVNVDFVHVPFASGGIRSEANRLLNDTAVLFAAVAQADHADAVVIGCWGAPTEAVRSAMNSAENPTAVTSLPDASVRLIGSLAKRAVLVTVAPTLVPIFEEDLRRMGALGFHEGRPVRAYSPESTHQDVLAALEDPEILISRFDAEAQRAVDDGADAIVVGCGYLAPIFTQAGYTSVRGHPLVPVLDCGLIAFEHAVMLLKLQAAGIAPTQGGYASPQHGQQEALMRLVKAMGRGM</sequence>
<evidence type="ECO:0000313" key="3">
    <source>
        <dbReference type="Proteomes" id="UP000675163"/>
    </source>
</evidence>
<protein>
    <submittedName>
        <fullName evidence="2">Asp/Glu/hydantoin racemase</fullName>
    </submittedName>
</protein>
<evidence type="ECO:0000313" key="2">
    <source>
        <dbReference type="EMBL" id="MBP1326836.1"/>
    </source>
</evidence>
<accession>A0A940T6B6</accession>
<dbReference type="Gene3D" id="3.40.50.12500">
    <property type="match status" value="1"/>
</dbReference>
<comment type="caution">
    <text evidence="2">The sequence shown here is derived from an EMBL/GenBank/DDBJ whole genome shotgun (WGS) entry which is preliminary data.</text>
</comment>
<keyword evidence="3" id="KW-1185">Reference proteome</keyword>
<reference evidence="2" key="1">
    <citation type="submission" date="2021-02" db="EMBL/GenBank/DDBJ databases">
        <title>Sequencing the genomes of 1000 actinobacteria strains.</title>
        <authorList>
            <person name="Klenk H.-P."/>
        </authorList>
    </citation>
    <scope>NUCLEOTIDE SEQUENCE</scope>
    <source>
        <strain evidence="2">DSM 22850</strain>
    </source>
</reference>
<dbReference type="Proteomes" id="UP000675163">
    <property type="component" value="Unassembled WGS sequence"/>
</dbReference>